<evidence type="ECO:0000313" key="9">
    <source>
        <dbReference type="EMBL" id="GBF58354.1"/>
    </source>
</evidence>
<keyword evidence="7" id="KW-0648">Protein biosynthesis</keyword>
<proteinExistence type="inferred from homology"/>
<accession>A0A2P2EBC2</accession>
<sequence length="277" mass="30972">MFATRFAPSPTGYLHMGHAFSAWTAFEAAQAAHGRFVLRIEDTDQTRCRPEYEAAIYEDLAWLGLEWEKPVRRQSAHMDDYGAALARLHEMGVLYRCFRTRKDLLDGLAAAPHGFSAPDIVAPISAAEEEDLLAQNKPYAWRLSLSRARARLGAEWEHLGFEANGIWIKAEPERLGDIVLARKEFPASYHLASVLDDGLQAITHVIRGEDLAEAAHIHVVLQALLGLPTPVYHHHRLILDAQGKRFAKRNQSVTLRSLRESGTSLDQIRARLGLSVA</sequence>
<evidence type="ECO:0000313" key="10">
    <source>
        <dbReference type="Proteomes" id="UP000245086"/>
    </source>
</evidence>
<dbReference type="InterPro" id="IPR049940">
    <property type="entry name" value="GluQ/Sye"/>
</dbReference>
<protein>
    <submittedName>
        <fullName evidence="9">Glutamate-tRNA ligase</fullName>
        <ecNumber evidence="9">6.1.1.17</ecNumber>
    </submittedName>
</protein>
<dbReference type="GO" id="GO:0005829">
    <property type="term" value="C:cytosol"/>
    <property type="evidence" value="ECO:0007669"/>
    <property type="project" value="TreeGrafter"/>
</dbReference>
<dbReference type="GO" id="GO:0005524">
    <property type="term" value="F:ATP binding"/>
    <property type="evidence" value="ECO:0007669"/>
    <property type="project" value="UniProtKB-KW"/>
</dbReference>
<dbReference type="Pfam" id="PF00749">
    <property type="entry name" value="tRNA-synt_1c"/>
    <property type="match status" value="1"/>
</dbReference>
<dbReference type="InterPro" id="IPR001412">
    <property type="entry name" value="aa-tRNA-synth_I_CS"/>
</dbReference>
<dbReference type="GO" id="GO:0006424">
    <property type="term" value="P:glutamyl-tRNA aminoacylation"/>
    <property type="evidence" value="ECO:0007669"/>
    <property type="project" value="TreeGrafter"/>
</dbReference>
<keyword evidence="2" id="KW-0479">Metal-binding</keyword>
<dbReference type="SUPFAM" id="SSF52374">
    <property type="entry name" value="Nucleotidylyl transferase"/>
    <property type="match status" value="1"/>
</dbReference>
<dbReference type="EC" id="6.1.1.17" evidence="9"/>
<dbReference type="NCBIfam" id="NF004315">
    <property type="entry name" value="PRK05710.1-4"/>
    <property type="match status" value="1"/>
</dbReference>
<dbReference type="InterPro" id="IPR000924">
    <property type="entry name" value="Glu/Gln-tRNA-synth"/>
</dbReference>
<evidence type="ECO:0000256" key="1">
    <source>
        <dbReference type="ARBA" id="ARBA00022598"/>
    </source>
</evidence>
<comment type="similarity">
    <text evidence="7">Belongs to the class-I aminoacyl-tRNA synthetase family.</text>
</comment>
<dbReference type="InterPro" id="IPR020058">
    <property type="entry name" value="Glu/Gln-tRNA-synth_Ib_cat-dom"/>
</dbReference>
<keyword evidence="3 7" id="KW-0547">Nucleotide-binding</keyword>
<dbReference type="PROSITE" id="PS00178">
    <property type="entry name" value="AA_TRNA_LIGASE_I"/>
    <property type="match status" value="1"/>
</dbReference>
<dbReference type="GO" id="GO:0004818">
    <property type="term" value="F:glutamate-tRNA ligase activity"/>
    <property type="evidence" value="ECO:0007669"/>
    <property type="project" value="UniProtKB-EC"/>
</dbReference>
<evidence type="ECO:0000256" key="2">
    <source>
        <dbReference type="ARBA" id="ARBA00022723"/>
    </source>
</evidence>
<dbReference type="RefSeq" id="WP_108985222.1">
    <property type="nucleotide sequence ID" value="NZ_BFBR01000006.1"/>
</dbReference>
<organism evidence="9 10">
    <name type="scientific">Candidatus Phycosocius bacilliformis</name>
    <dbReference type="NCBI Taxonomy" id="1445552"/>
    <lineage>
        <taxon>Bacteria</taxon>
        <taxon>Pseudomonadati</taxon>
        <taxon>Pseudomonadota</taxon>
        <taxon>Alphaproteobacteria</taxon>
        <taxon>Caulobacterales</taxon>
        <taxon>Caulobacterales incertae sedis</taxon>
        <taxon>Candidatus Phycosocius</taxon>
    </lineage>
</organism>
<keyword evidence="6 7" id="KW-0030">Aminoacyl-tRNA synthetase</keyword>
<evidence type="ECO:0000256" key="5">
    <source>
        <dbReference type="ARBA" id="ARBA00022840"/>
    </source>
</evidence>
<comment type="caution">
    <text evidence="9">The sequence shown here is derived from an EMBL/GenBank/DDBJ whole genome shotgun (WGS) entry which is preliminary data.</text>
</comment>
<dbReference type="PRINTS" id="PR00987">
    <property type="entry name" value="TRNASYNTHGLU"/>
</dbReference>
<keyword evidence="5 7" id="KW-0067">ATP-binding</keyword>
<evidence type="ECO:0000256" key="3">
    <source>
        <dbReference type="ARBA" id="ARBA00022741"/>
    </source>
</evidence>
<dbReference type="Gene3D" id="3.40.50.620">
    <property type="entry name" value="HUPs"/>
    <property type="match status" value="1"/>
</dbReference>
<evidence type="ECO:0000256" key="7">
    <source>
        <dbReference type="RuleBase" id="RU363037"/>
    </source>
</evidence>
<dbReference type="AlphaFoldDB" id="A0A2P2EBC2"/>
<gene>
    <name evidence="9" type="primary">gltX_1</name>
    <name evidence="9" type="ORF">PbB2_02035</name>
</gene>
<dbReference type="OrthoDB" id="9807503at2"/>
<dbReference type="PANTHER" id="PTHR43311:SF1">
    <property type="entry name" value="GLUTAMYL-Q TRNA(ASP) SYNTHETASE"/>
    <property type="match status" value="1"/>
</dbReference>
<keyword evidence="1 7" id="KW-0436">Ligase</keyword>
<dbReference type="EMBL" id="BFBR01000006">
    <property type="protein sequence ID" value="GBF58354.1"/>
    <property type="molecule type" value="Genomic_DNA"/>
</dbReference>
<dbReference type="Proteomes" id="UP000245086">
    <property type="component" value="Unassembled WGS sequence"/>
</dbReference>
<keyword evidence="10" id="KW-1185">Reference proteome</keyword>
<dbReference type="InterPro" id="IPR014729">
    <property type="entry name" value="Rossmann-like_a/b/a_fold"/>
</dbReference>
<evidence type="ECO:0000256" key="4">
    <source>
        <dbReference type="ARBA" id="ARBA00022833"/>
    </source>
</evidence>
<evidence type="ECO:0000259" key="8">
    <source>
        <dbReference type="Pfam" id="PF00749"/>
    </source>
</evidence>
<feature type="domain" description="Glutamyl/glutaminyl-tRNA synthetase class Ib catalytic" evidence="8">
    <location>
        <begin position="3"/>
        <end position="257"/>
    </location>
</feature>
<name>A0A2P2EBC2_9PROT</name>
<reference evidence="9 10" key="1">
    <citation type="journal article" date="2018" name="Genome Announc.">
        <title>Draft Genome Sequence of "Candidatus Phycosocius bacilliformis," an Alphaproteobacterial Ectosymbiont of the Hydrocarbon-Producing Green Alga Botryococcus braunii.</title>
        <authorList>
            <person name="Tanabe Y."/>
            <person name="Yamaguchi H."/>
            <person name="Watanabe M.M."/>
        </authorList>
    </citation>
    <scope>NUCLEOTIDE SEQUENCE [LARGE SCALE GENOMIC DNA]</scope>
    <source>
        <strain evidence="9 10">BOTRYCO-2</strain>
    </source>
</reference>
<keyword evidence="4" id="KW-0862">Zinc</keyword>
<evidence type="ECO:0000256" key="6">
    <source>
        <dbReference type="ARBA" id="ARBA00023146"/>
    </source>
</evidence>
<dbReference type="PANTHER" id="PTHR43311">
    <property type="entry name" value="GLUTAMATE--TRNA LIGASE"/>
    <property type="match status" value="1"/>
</dbReference>